<dbReference type="CDD" id="cd09600">
    <property type="entry name" value="M1_APN"/>
    <property type="match status" value="1"/>
</dbReference>
<dbReference type="InterPro" id="IPR014782">
    <property type="entry name" value="Peptidase_M1_dom"/>
</dbReference>
<evidence type="ECO:0000256" key="13">
    <source>
        <dbReference type="ARBA" id="ARBA00031533"/>
    </source>
</evidence>
<evidence type="ECO:0000256" key="4">
    <source>
        <dbReference type="ARBA" id="ARBA00012564"/>
    </source>
</evidence>
<evidence type="ECO:0000256" key="1">
    <source>
        <dbReference type="ARBA" id="ARBA00000098"/>
    </source>
</evidence>
<keyword evidence="11" id="KW-0482">Metalloprotease</keyword>
<feature type="domain" description="Peptidase M1 alanyl aminopeptidase C-terminal" evidence="16">
    <location>
        <begin position="555"/>
        <end position="868"/>
    </location>
</feature>
<dbReference type="GO" id="GO:0008237">
    <property type="term" value="F:metallopeptidase activity"/>
    <property type="evidence" value="ECO:0007669"/>
    <property type="project" value="UniProtKB-KW"/>
</dbReference>
<dbReference type="Gene3D" id="1.25.50.10">
    <property type="entry name" value="Peptidase M1, alanyl aminopeptidase, C-terminal domain"/>
    <property type="match status" value="1"/>
</dbReference>
<evidence type="ECO:0000256" key="8">
    <source>
        <dbReference type="ARBA" id="ARBA00022723"/>
    </source>
</evidence>
<dbReference type="EC" id="3.4.11.2" evidence="4"/>
<dbReference type="PANTHER" id="PTHR46322">
    <property type="entry name" value="PUROMYCIN-SENSITIVE AMINOPEPTIDASE"/>
    <property type="match status" value="1"/>
</dbReference>
<dbReference type="FunFam" id="3.30.2010.30:FF:000002">
    <property type="entry name" value="Putative aminopeptidase N"/>
    <property type="match status" value="1"/>
</dbReference>
<dbReference type="eggNOG" id="COG0308">
    <property type="taxonomic scope" value="Bacteria"/>
</dbReference>
<dbReference type="InterPro" id="IPR042097">
    <property type="entry name" value="Aminopeptidase_N-like_N_sf"/>
</dbReference>
<dbReference type="GeneID" id="60200346"/>
<dbReference type="Gene3D" id="2.60.40.1840">
    <property type="match status" value="1"/>
</dbReference>
<dbReference type="InterPro" id="IPR035414">
    <property type="entry name" value="Peptidase_M1_pepN_Ig-like"/>
</dbReference>
<feature type="domain" description="Aminopeptidase N-like N-terminal" evidence="17">
    <location>
        <begin position="84"/>
        <end position="195"/>
    </location>
</feature>
<dbReference type="GO" id="GO:0008270">
    <property type="term" value="F:zinc ion binding"/>
    <property type="evidence" value="ECO:0007669"/>
    <property type="project" value="InterPro"/>
</dbReference>
<evidence type="ECO:0000256" key="6">
    <source>
        <dbReference type="ARBA" id="ARBA00022438"/>
    </source>
</evidence>
<evidence type="ECO:0000256" key="3">
    <source>
        <dbReference type="ARBA" id="ARBA00010136"/>
    </source>
</evidence>
<dbReference type="RefSeq" id="WP_011820393.1">
    <property type="nucleotide sequence ID" value="NC_008817.1"/>
</dbReference>
<dbReference type="PANTHER" id="PTHR46322:SF1">
    <property type="entry name" value="PUROMYCIN-SENSITIVE AMINOPEPTIDASE"/>
    <property type="match status" value="1"/>
</dbReference>
<comment type="catalytic activity">
    <reaction evidence="1">
        <text>Release of an N-terminal amino acid, Xaa-|-Yaa- from a peptide, amide or arylamide. Xaa is preferably Ala, but may be most amino acids including Pro (slow action). When a terminal hydrophobic residue is followed by a prolyl residue, the two may be released as an intact Xaa-Pro dipeptide.</text>
        <dbReference type="EC" id="3.4.11.2"/>
    </reaction>
</comment>
<evidence type="ECO:0000256" key="7">
    <source>
        <dbReference type="ARBA" id="ARBA00022670"/>
    </source>
</evidence>
<dbReference type="Pfam" id="PF11940">
    <property type="entry name" value="DUF3458"/>
    <property type="match status" value="1"/>
</dbReference>
<evidence type="ECO:0000256" key="5">
    <source>
        <dbReference type="ARBA" id="ARBA00015611"/>
    </source>
</evidence>
<feature type="domain" description="Peptidase M1 membrane alanine aminopeptidase" evidence="14">
    <location>
        <begin position="236"/>
        <end position="449"/>
    </location>
</feature>
<dbReference type="MEROPS" id="M01.005"/>
<dbReference type="GO" id="GO:0016285">
    <property type="term" value="F:alanyl aminopeptidase activity"/>
    <property type="evidence" value="ECO:0007669"/>
    <property type="project" value="UniProtKB-EC"/>
</dbReference>
<evidence type="ECO:0000256" key="12">
    <source>
        <dbReference type="ARBA" id="ARBA00029811"/>
    </source>
</evidence>
<keyword evidence="7" id="KW-0645">Protease</keyword>
<keyword evidence="8" id="KW-0479">Metal-binding</keyword>
<dbReference type="GO" id="GO:0006508">
    <property type="term" value="P:proteolysis"/>
    <property type="evidence" value="ECO:0007669"/>
    <property type="project" value="UniProtKB-KW"/>
</dbReference>
<evidence type="ECO:0000256" key="11">
    <source>
        <dbReference type="ARBA" id="ARBA00023049"/>
    </source>
</evidence>
<keyword evidence="9 18" id="KW-0378">Hydrolase</keyword>
<dbReference type="NCBIfam" id="TIGR02414">
    <property type="entry name" value="pepN_proteo"/>
    <property type="match status" value="1"/>
</dbReference>
<comment type="similarity">
    <text evidence="3">Belongs to the peptidase M1 family.</text>
</comment>
<dbReference type="HOGENOM" id="CLU_007993_2_0_3"/>
<dbReference type="InterPro" id="IPR038438">
    <property type="entry name" value="PepN_Ig-like_sf"/>
</dbReference>
<dbReference type="Gene3D" id="1.10.390.10">
    <property type="entry name" value="Neutral Protease Domain 2"/>
    <property type="match status" value="1"/>
</dbReference>
<organism evidence="18 19">
    <name type="scientific">Prochlorococcus marinus (strain MIT 9515)</name>
    <dbReference type="NCBI Taxonomy" id="167542"/>
    <lineage>
        <taxon>Bacteria</taxon>
        <taxon>Bacillati</taxon>
        <taxon>Cyanobacteriota</taxon>
        <taxon>Cyanophyceae</taxon>
        <taxon>Synechococcales</taxon>
        <taxon>Prochlorococcaceae</taxon>
        <taxon>Prochlorococcus</taxon>
    </lineage>
</organism>
<evidence type="ECO:0000259" key="16">
    <source>
        <dbReference type="Pfam" id="PF17432"/>
    </source>
</evidence>
<dbReference type="InterPro" id="IPR001930">
    <property type="entry name" value="Peptidase_M1"/>
</dbReference>
<dbReference type="InterPro" id="IPR037144">
    <property type="entry name" value="Peptidase_M1_pepN_C_sf"/>
</dbReference>
<sequence length="869" mass="102309">MVNFTDTRTNKEYIKLSDYKSFDYEIPNIFLDFIIEDTSVTIKTELKLVKKNINTNTLILDGIDIFVEKIYLDESLLKENNYSIQKNKLLIKCIFNETFTIKIEGKIKPKENVSLLGMYESNGIITTQCEAEGFRRISYHSDRPDILSKYKVRIEANKEDYPVLLSNGNLIKANNLEDKRHEVIWEDPYPKPSYLFALVAGKLNCIKDEFYTKSNKKVEINIYVEKGDEKYVQHSINSLKKSMKWDEEKYNLEYDLSLFNIVAVRHFNMGAMENKSLNIFNSKLILANAETATDEELERIEGVIAHEYFHNWTGNRITCRDWFQLSLKEGLTVFRDQEFTADQHNRSIKRIEDAKYLRKAQFREDSGPTSHAVRPETYLEIDNFYTTTIYEKGAEIIRMLKTLVKDQNFNNGFSNFIATYDGKAATIDQFVEKVLENNKEINIEKFKTWYKQNGTPLVKFNRKWDREKEILKIKVSQINANKKNYYNERPLIIPINIGILLSSYEKINKTIILKEKEEEFIFENIKTSFDCPIITYFRNFSAPIKWETDTTFAEKLLIIEFENDYFTIYDTIKGVYKEIICKRIDKKPDTNIENKLITILKSILRNKKNINSSFLSEILSIPTFSEIESEIKRIDPIKIYKTIDELNYLFGNKLKVELLNKLKEINKNIYKVWPEGKDERKLIETIWKLLLHSKDEGIKSKIVGYVDSNSMTLSKAVLNVFTRINCPERELISKIFFEKWKKNPVVLDNWFFFKASIEIDNNQKSIEDLFKNKYFDVKSPNTLRSILMAYVTRNSLFHSIDGSGYSYIANKIIEFDKSNPIVISRFLKIFSTYKQYEDPYKKNIIRVLNHIQKNKLSSNTREVIDAILN</sequence>
<reference evidence="18 19" key="1">
    <citation type="journal article" date="2007" name="PLoS Genet.">
        <title>Patterns and implications of gene gain and loss in the evolution of Prochlorococcus.</title>
        <authorList>
            <person name="Kettler G.C."/>
            <person name="Martiny A.C."/>
            <person name="Huang K."/>
            <person name="Zucker J."/>
            <person name="Coleman M.L."/>
            <person name="Rodrigue S."/>
            <person name="Chen F."/>
            <person name="Lapidus A."/>
            <person name="Ferriera S."/>
            <person name="Johnson J."/>
            <person name="Steglich C."/>
            <person name="Church G.M."/>
            <person name="Richardson P."/>
            <person name="Chisholm S.W."/>
        </authorList>
    </citation>
    <scope>NUCLEOTIDE SEQUENCE [LARGE SCALE GENOMIC DNA]</scope>
    <source>
        <strain evidence="18 19">MIT 9515</strain>
    </source>
</reference>
<evidence type="ECO:0000259" key="14">
    <source>
        <dbReference type="Pfam" id="PF01433"/>
    </source>
</evidence>
<dbReference type="SUPFAM" id="SSF55486">
    <property type="entry name" value="Metalloproteases ('zincins'), catalytic domain"/>
    <property type="match status" value="1"/>
</dbReference>
<dbReference type="PRINTS" id="PR00756">
    <property type="entry name" value="ALADIPTASE"/>
</dbReference>
<dbReference type="Pfam" id="PF01433">
    <property type="entry name" value="Peptidase_M1"/>
    <property type="match status" value="1"/>
</dbReference>
<dbReference type="InterPro" id="IPR027268">
    <property type="entry name" value="Peptidase_M4/M1_CTD_sf"/>
</dbReference>
<gene>
    <name evidence="18" type="primary">pepN</name>
    <name evidence="18" type="ordered locus">P9515_10861</name>
</gene>
<evidence type="ECO:0000313" key="18">
    <source>
        <dbReference type="EMBL" id="ABM72293.1"/>
    </source>
</evidence>
<evidence type="ECO:0000256" key="10">
    <source>
        <dbReference type="ARBA" id="ARBA00022833"/>
    </source>
</evidence>
<dbReference type="STRING" id="167542.P9515_10861"/>
<accession>A2BWY2</accession>
<comment type="cofactor">
    <cofactor evidence="2">
        <name>Zn(2+)</name>
        <dbReference type="ChEBI" id="CHEBI:29105"/>
    </cofactor>
</comment>
<dbReference type="KEGG" id="pmc:P9515_10861"/>
<dbReference type="AlphaFoldDB" id="A2BWY2"/>
<dbReference type="EMBL" id="CP000552">
    <property type="protein sequence ID" value="ABM72293.1"/>
    <property type="molecule type" value="Genomic_DNA"/>
</dbReference>
<dbReference type="SUPFAM" id="SSF63737">
    <property type="entry name" value="Leukotriene A4 hydrolase N-terminal domain"/>
    <property type="match status" value="1"/>
</dbReference>
<dbReference type="Proteomes" id="UP000001589">
    <property type="component" value="Chromosome"/>
</dbReference>
<evidence type="ECO:0000256" key="9">
    <source>
        <dbReference type="ARBA" id="ARBA00022801"/>
    </source>
</evidence>
<dbReference type="InterPro" id="IPR012779">
    <property type="entry name" value="Peptidase_M1_pepN"/>
</dbReference>
<dbReference type="Pfam" id="PF17900">
    <property type="entry name" value="Peptidase_M1_N"/>
    <property type="match status" value="1"/>
</dbReference>
<dbReference type="OrthoDB" id="100605at2"/>
<dbReference type="Gene3D" id="3.30.2010.30">
    <property type="match status" value="1"/>
</dbReference>
<evidence type="ECO:0000259" key="15">
    <source>
        <dbReference type="Pfam" id="PF11940"/>
    </source>
</evidence>
<keyword evidence="10" id="KW-0862">Zinc</keyword>
<dbReference type="InterPro" id="IPR024601">
    <property type="entry name" value="Peptidase_M1_pepN_C"/>
</dbReference>
<dbReference type="Pfam" id="PF17432">
    <property type="entry name" value="DUF3458_C"/>
    <property type="match status" value="1"/>
</dbReference>
<protein>
    <recommendedName>
        <fullName evidence="5">Aminopeptidase N</fullName>
        <ecNumber evidence="4">3.4.11.2</ecNumber>
    </recommendedName>
    <alternativeName>
        <fullName evidence="12">Alanine aminopeptidase</fullName>
    </alternativeName>
    <alternativeName>
        <fullName evidence="13">Lysyl aminopeptidase</fullName>
    </alternativeName>
</protein>
<dbReference type="InterPro" id="IPR045357">
    <property type="entry name" value="Aminopeptidase_N-like_N"/>
</dbReference>
<feature type="domain" description="Peptidase M1 alanyl aminopeptidase Ig-like fold" evidence="15">
    <location>
        <begin position="454"/>
        <end position="548"/>
    </location>
</feature>
<name>A2BWY2_PROM5</name>
<proteinExistence type="inferred from homology"/>
<evidence type="ECO:0000313" key="19">
    <source>
        <dbReference type="Proteomes" id="UP000001589"/>
    </source>
</evidence>
<evidence type="ECO:0000259" key="17">
    <source>
        <dbReference type="Pfam" id="PF17900"/>
    </source>
</evidence>
<evidence type="ECO:0000256" key="2">
    <source>
        <dbReference type="ARBA" id="ARBA00001947"/>
    </source>
</evidence>
<dbReference type="Gene3D" id="2.60.40.1730">
    <property type="entry name" value="tricorn interacting facor f3 domain"/>
    <property type="match status" value="1"/>
</dbReference>
<keyword evidence="6 18" id="KW-0031">Aminopeptidase</keyword>